<dbReference type="Gene3D" id="1.10.510.10">
    <property type="entry name" value="Transferase(Phosphotransferase) domain 1"/>
    <property type="match status" value="1"/>
</dbReference>
<accession>A0ABR2JPP9</accession>
<dbReference type="PRINTS" id="PR00449">
    <property type="entry name" value="RASTRNSFRMNG"/>
</dbReference>
<dbReference type="Gene3D" id="3.30.200.20">
    <property type="entry name" value="Phosphorylase Kinase, domain 1"/>
    <property type="match status" value="1"/>
</dbReference>
<dbReference type="SUPFAM" id="SSF52540">
    <property type="entry name" value="P-loop containing nucleoside triphosphate hydrolases"/>
    <property type="match status" value="1"/>
</dbReference>
<dbReference type="SUPFAM" id="SSF56112">
    <property type="entry name" value="Protein kinase-like (PK-like)"/>
    <property type="match status" value="1"/>
</dbReference>
<keyword evidence="2" id="KW-0547">Nucleotide-binding</keyword>
<dbReference type="InterPro" id="IPR001806">
    <property type="entry name" value="Small_GTPase"/>
</dbReference>
<feature type="domain" description="Protein kinase" evidence="5">
    <location>
        <begin position="18"/>
        <end position="261"/>
    </location>
</feature>
<feature type="compositionally biased region" description="Basic and acidic residues" evidence="4">
    <location>
        <begin position="533"/>
        <end position="545"/>
    </location>
</feature>
<dbReference type="Gene3D" id="3.40.50.300">
    <property type="entry name" value="P-loop containing nucleotide triphosphate hydrolases"/>
    <property type="match status" value="1"/>
</dbReference>
<comment type="similarity">
    <text evidence="1">Belongs to the protein kinase superfamily. TKL Ser/Thr protein kinase family. ROCO subfamily.</text>
</comment>
<sequence length="560" mass="63774">MVFQVLKNMSDFLDLSKFFKQSYISKGSFGEVFTVKEIDTGEIFAAKISLKMITEDHKSLVTNLKREVSIISQLNHPAIIALERQSLSPPLWDDTKKLINIYGIASAMAYLHSHDIIHRDLKPANILEDDFLFPKIADFGLSKTIHTNAESMSTDSTIGLKGTFIYLPPESWDYYQYTKAGDVYAFAIIVYEILTLQIPFEGLTYGMICKKVSVNGDRPEFKYPIPDCYHSLIARCWAQDPEERPTFEQIVEELKNNDEFITDCVDKDEFLDYVDMIDSLGCSFDPQKKFKKISLFNTTEINSNDSKIIESNSNNSKLIESDSNNSKLIESDSNNSKLIENNSKKKIVNLECNLIKGSHSISHDFKRIKVVVFGAGGSGKSALVIQFMQGYFITDYDPTIDDVYRIAVSVDEHYVALDIIDTAGRDDFAPMRTSYIRQGEAFVLVYSIDDRASFSEIPVFHRDLCRVKGTSDIPIVICSHDYESNHRSVSQEEGEKLAQQLNAGFVEASSIDNINVDKVFEILIHKFIEKEKSDLSKKEKSDLPKKEKKKKFSFFKKKKH</sequence>
<feature type="region of interest" description="Disordered" evidence="4">
    <location>
        <begin position="533"/>
        <end position="560"/>
    </location>
</feature>
<dbReference type="InterPro" id="IPR020849">
    <property type="entry name" value="Small_GTPase_Ras-type"/>
</dbReference>
<keyword evidence="3" id="KW-0342">GTP-binding</keyword>
<dbReference type="Pfam" id="PF00071">
    <property type="entry name" value="Ras"/>
    <property type="match status" value="1"/>
</dbReference>
<evidence type="ECO:0000256" key="4">
    <source>
        <dbReference type="SAM" id="MobiDB-lite"/>
    </source>
</evidence>
<comment type="caution">
    <text evidence="6">The sequence shown here is derived from an EMBL/GenBank/DDBJ whole genome shotgun (WGS) entry which is preliminary data.</text>
</comment>
<evidence type="ECO:0000256" key="2">
    <source>
        <dbReference type="ARBA" id="ARBA00022741"/>
    </source>
</evidence>
<evidence type="ECO:0000313" key="7">
    <source>
        <dbReference type="Proteomes" id="UP001470230"/>
    </source>
</evidence>
<organism evidence="6 7">
    <name type="scientific">Tritrichomonas musculus</name>
    <dbReference type="NCBI Taxonomy" id="1915356"/>
    <lineage>
        <taxon>Eukaryota</taxon>
        <taxon>Metamonada</taxon>
        <taxon>Parabasalia</taxon>
        <taxon>Tritrichomonadida</taxon>
        <taxon>Tritrichomonadidae</taxon>
        <taxon>Tritrichomonas</taxon>
    </lineage>
</organism>
<protein>
    <recommendedName>
        <fullName evidence="5">Protein kinase domain-containing protein</fullName>
    </recommendedName>
</protein>
<dbReference type="PROSITE" id="PS51421">
    <property type="entry name" value="RAS"/>
    <property type="match status" value="1"/>
</dbReference>
<evidence type="ECO:0000256" key="1">
    <source>
        <dbReference type="ARBA" id="ARBA00008171"/>
    </source>
</evidence>
<dbReference type="SMART" id="SM00175">
    <property type="entry name" value="RAB"/>
    <property type="match status" value="1"/>
</dbReference>
<dbReference type="PROSITE" id="PS50011">
    <property type="entry name" value="PROTEIN_KINASE_DOM"/>
    <property type="match status" value="1"/>
</dbReference>
<dbReference type="InterPro" id="IPR001245">
    <property type="entry name" value="Ser-Thr/Tyr_kinase_cat_dom"/>
</dbReference>
<evidence type="ECO:0000259" key="5">
    <source>
        <dbReference type="PROSITE" id="PS50011"/>
    </source>
</evidence>
<dbReference type="EMBL" id="JAPFFF010000010">
    <property type="protein sequence ID" value="KAK8880371.1"/>
    <property type="molecule type" value="Genomic_DNA"/>
</dbReference>
<name>A0ABR2JPP9_9EUKA</name>
<reference evidence="6 7" key="1">
    <citation type="submission" date="2024-04" db="EMBL/GenBank/DDBJ databases">
        <title>Tritrichomonas musculus Genome.</title>
        <authorList>
            <person name="Alves-Ferreira E."/>
            <person name="Grigg M."/>
            <person name="Lorenzi H."/>
            <person name="Galac M."/>
        </authorList>
    </citation>
    <scope>NUCLEOTIDE SEQUENCE [LARGE SCALE GENOMIC DNA]</scope>
    <source>
        <strain evidence="6 7">EAF2021</strain>
    </source>
</reference>
<dbReference type="PRINTS" id="PR00109">
    <property type="entry name" value="TYRKINASE"/>
</dbReference>
<dbReference type="Proteomes" id="UP001470230">
    <property type="component" value="Unassembled WGS sequence"/>
</dbReference>
<dbReference type="PROSITE" id="PS51419">
    <property type="entry name" value="RAB"/>
    <property type="match status" value="1"/>
</dbReference>
<dbReference type="SMART" id="SM00173">
    <property type="entry name" value="RAS"/>
    <property type="match status" value="1"/>
</dbReference>
<feature type="compositionally biased region" description="Basic residues" evidence="4">
    <location>
        <begin position="546"/>
        <end position="560"/>
    </location>
</feature>
<gene>
    <name evidence="6" type="ORF">M9Y10_003041</name>
</gene>
<dbReference type="SMART" id="SM00174">
    <property type="entry name" value="RHO"/>
    <property type="match status" value="1"/>
</dbReference>
<evidence type="ECO:0000313" key="6">
    <source>
        <dbReference type="EMBL" id="KAK8880371.1"/>
    </source>
</evidence>
<dbReference type="Pfam" id="PF07714">
    <property type="entry name" value="PK_Tyr_Ser-Thr"/>
    <property type="match status" value="1"/>
</dbReference>
<evidence type="ECO:0000256" key="3">
    <source>
        <dbReference type="ARBA" id="ARBA00023134"/>
    </source>
</evidence>
<dbReference type="SMART" id="SM00176">
    <property type="entry name" value="RAN"/>
    <property type="match status" value="1"/>
</dbReference>
<dbReference type="InterPro" id="IPR011009">
    <property type="entry name" value="Kinase-like_dom_sf"/>
</dbReference>
<dbReference type="InterPro" id="IPR005225">
    <property type="entry name" value="Small_GTP-bd"/>
</dbReference>
<dbReference type="CDD" id="cd00876">
    <property type="entry name" value="Ras"/>
    <property type="match status" value="1"/>
</dbReference>
<dbReference type="InterPro" id="IPR000719">
    <property type="entry name" value="Prot_kinase_dom"/>
</dbReference>
<proteinExistence type="inferred from homology"/>
<keyword evidence="7" id="KW-1185">Reference proteome</keyword>
<dbReference type="NCBIfam" id="TIGR00231">
    <property type="entry name" value="small_GTP"/>
    <property type="match status" value="1"/>
</dbReference>
<dbReference type="SMART" id="SM00220">
    <property type="entry name" value="S_TKc"/>
    <property type="match status" value="1"/>
</dbReference>
<dbReference type="InterPro" id="IPR027417">
    <property type="entry name" value="P-loop_NTPase"/>
</dbReference>
<dbReference type="PANTHER" id="PTHR24070">
    <property type="entry name" value="RAS, DI-RAS, AND RHEB FAMILY MEMBERS OF SMALL GTPASE SUPERFAMILY"/>
    <property type="match status" value="1"/>
</dbReference>